<dbReference type="Pfam" id="PF04024">
    <property type="entry name" value="PspC"/>
    <property type="match status" value="1"/>
</dbReference>
<organism evidence="3 4">
    <name type="scientific">Shewanella algidipiscicola</name>
    <dbReference type="NCBI Taxonomy" id="614070"/>
    <lineage>
        <taxon>Bacteria</taxon>
        <taxon>Pseudomonadati</taxon>
        <taxon>Pseudomonadota</taxon>
        <taxon>Gammaproteobacteria</taxon>
        <taxon>Alteromonadales</taxon>
        <taxon>Shewanellaceae</taxon>
        <taxon>Shewanella</taxon>
    </lineage>
</organism>
<proteinExistence type="predicted"/>
<accession>A0ABQ4PCW8</accession>
<feature type="domain" description="Phage shock protein PspC N-terminal" evidence="2">
    <location>
        <begin position="14"/>
        <end position="63"/>
    </location>
</feature>
<evidence type="ECO:0000313" key="4">
    <source>
        <dbReference type="Proteomes" id="UP000761574"/>
    </source>
</evidence>
<comment type="caution">
    <text evidence="3">The sequence shown here is derived from an EMBL/GenBank/DDBJ whole genome shotgun (WGS) entry which is preliminary data.</text>
</comment>
<keyword evidence="1" id="KW-0812">Transmembrane</keyword>
<dbReference type="Proteomes" id="UP000761574">
    <property type="component" value="Unassembled WGS sequence"/>
</dbReference>
<evidence type="ECO:0000256" key="1">
    <source>
        <dbReference type="SAM" id="Phobius"/>
    </source>
</evidence>
<dbReference type="RefSeq" id="WP_119978215.1">
    <property type="nucleotide sequence ID" value="NZ_BPFB01000012.1"/>
</dbReference>
<name>A0ABQ4PCW8_9GAMM</name>
<sequence length="68" mass="7693">MKIDDLTDTLKRPSSLICGVAATMADKFAWSCLWTRVVWTVAVVMNPAMFLVIYFALALVLPRRKSPY</sequence>
<gene>
    <name evidence="3" type="ORF">TUM4630_13160</name>
</gene>
<reference evidence="3 4" key="1">
    <citation type="submission" date="2021-05" db="EMBL/GenBank/DDBJ databases">
        <title>Molecular characterization for Shewanella algae harboring chromosomal blaOXA-55-like strains isolated from clinical and environment sample.</title>
        <authorList>
            <person name="Ohama Y."/>
            <person name="Aoki K."/>
            <person name="Harada S."/>
            <person name="Moriya K."/>
            <person name="Ishii Y."/>
            <person name="Tateda K."/>
        </authorList>
    </citation>
    <scope>NUCLEOTIDE SEQUENCE [LARGE SCALE GENOMIC DNA]</scope>
    <source>
        <strain evidence="3 4">LMG 23746</strain>
    </source>
</reference>
<keyword evidence="1" id="KW-1133">Transmembrane helix</keyword>
<keyword evidence="1" id="KW-0472">Membrane</keyword>
<evidence type="ECO:0000313" key="3">
    <source>
        <dbReference type="EMBL" id="GIU45336.1"/>
    </source>
</evidence>
<dbReference type="InterPro" id="IPR007168">
    <property type="entry name" value="Phageshock_PspC_N"/>
</dbReference>
<keyword evidence="4" id="KW-1185">Reference proteome</keyword>
<protein>
    <submittedName>
        <fullName evidence="3">PspC domain-containing protein</fullName>
    </submittedName>
</protein>
<feature type="transmembrane region" description="Helical" evidence="1">
    <location>
        <begin position="37"/>
        <end position="61"/>
    </location>
</feature>
<evidence type="ECO:0000259" key="2">
    <source>
        <dbReference type="Pfam" id="PF04024"/>
    </source>
</evidence>
<dbReference type="EMBL" id="BPFB01000012">
    <property type="protein sequence ID" value="GIU45336.1"/>
    <property type="molecule type" value="Genomic_DNA"/>
</dbReference>